<evidence type="ECO:0000313" key="1">
    <source>
        <dbReference type="EMBL" id="OWF52565.1"/>
    </source>
</evidence>
<accession>A0A210QV09</accession>
<sequence>MCEMNDKCNGPDVYSNCSCDPNRPQTQIETTAMSPRPTLPPWCFSPDGQTCSWYRECLEERYHCEGTDAAYAISYAEKFCDLYSNHYRSFSVDGQQWIDAVRKCLQVGLVPVLRPWVSATCSEIKNRAFASHTNCYTGPSSGISFCSLSLGDRWKVFWTIKSAFIGSFVETLKGIWDTMYKCLRYNSNPVSVGNNNVEVTHIFVKKQDFMERNPDEFAGKAIDYIAVNEKWDLKAMTWFSYSGLPNNDTGRLSDFRIDVILASKRAFDLNAPNAIDVNTTETVMSFANSVRNGQIRLTVDGARVDVLSMEACADIECSRTFIEVVAPVNTGTRPKISGIFVLIVGVLSFVYRKF</sequence>
<gene>
    <name evidence="1" type="ORF">KP79_PYT18848</name>
</gene>
<evidence type="ECO:0000313" key="2">
    <source>
        <dbReference type="Proteomes" id="UP000242188"/>
    </source>
</evidence>
<name>A0A210QV09_MIZYE</name>
<dbReference type="OrthoDB" id="10035838at2759"/>
<keyword evidence="2" id="KW-1185">Reference proteome</keyword>
<organism evidence="1 2">
    <name type="scientific">Mizuhopecten yessoensis</name>
    <name type="common">Japanese scallop</name>
    <name type="synonym">Patinopecten yessoensis</name>
    <dbReference type="NCBI Taxonomy" id="6573"/>
    <lineage>
        <taxon>Eukaryota</taxon>
        <taxon>Metazoa</taxon>
        <taxon>Spiralia</taxon>
        <taxon>Lophotrochozoa</taxon>
        <taxon>Mollusca</taxon>
        <taxon>Bivalvia</taxon>
        <taxon>Autobranchia</taxon>
        <taxon>Pteriomorphia</taxon>
        <taxon>Pectinida</taxon>
        <taxon>Pectinoidea</taxon>
        <taxon>Pectinidae</taxon>
        <taxon>Mizuhopecten</taxon>
    </lineage>
</organism>
<proteinExistence type="predicted"/>
<protein>
    <submittedName>
        <fullName evidence="1">Uncharacterized protein</fullName>
    </submittedName>
</protein>
<dbReference type="STRING" id="6573.A0A210QV09"/>
<dbReference type="AlphaFoldDB" id="A0A210QV09"/>
<dbReference type="Proteomes" id="UP000242188">
    <property type="component" value="Unassembled WGS sequence"/>
</dbReference>
<comment type="caution">
    <text evidence="1">The sequence shown here is derived from an EMBL/GenBank/DDBJ whole genome shotgun (WGS) entry which is preliminary data.</text>
</comment>
<dbReference type="EMBL" id="NEDP02001761">
    <property type="protein sequence ID" value="OWF52565.1"/>
    <property type="molecule type" value="Genomic_DNA"/>
</dbReference>
<reference evidence="1 2" key="1">
    <citation type="journal article" date="2017" name="Nat. Ecol. Evol.">
        <title>Scallop genome provides insights into evolution of bilaterian karyotype and development.</title>
        <authorList>
            <person name="Wang S."/>
            <person name="Zhang J."/>
            <person name="Jiao W."/>
            <person name="Li J."/>
            <person name="Xun X."/>
            <person name="Sun Y."/>
            <person name="Guo X."/>
            <person name="Huan P."/>
            <person name="Dong B."/>
            <person name="Zhang L."/>
            <person name="Hu X."/>
            <person name="Sun X."/>
            <person name="Wang J."/>
            <person name="Zhao C."/>
            <person name="Wang Y."/>
            <person name="Wang D."/>
            <person name="Huang X."/>
            <person name="Wang R."/>
            <person name="Lv J."/>
            <person name="Li Y."/>
            <person name="Zhang Z."/>
            <person name="Liu B."/>
            <person name="Lu W."/>
            <person name="Hui Y."/>
            <person name="Liang J."/>
            <person name="Zhou Z."/>
            <person name="Hou R."/>
            <person name="Li X."/>
            <person name="Liu Y."/>
            <person name="Li H."/>
            <person name="Ning X."/>
            <person name="Lin Y."/>
            <person name="Zhao L."/>
            <person name="Xing Q."/>
            <person name="Dou J."/>
            <person name="Li Y."/>
            <person name="Mao J."/>
            <person name="Guo H."/>
            <person name="Dou H."/>
            <person name="Li T."/>
            <person name="Mu C."/>
            <person name="Jiang W."/>
            <person name="Fu Q."/>
            <person name="Fu X."/>
            <person name="Miao Y."/>
            <person name="Liu J."/>
            <person name="Yu Q."/>
            <person name="Li R."/>
            <person name="Liao H."/>
            <person name="Li X."/>
            <person name="Kong Y."/>
            <person name="Jiang Z."/>
            <person name="Chourrout D."/>
            <person name="Li R."/>
            <person name="Bao Z."/>
        </authorList>
    </citation>
    <scope>NUCLEOTIDE SEQUENCE [LARGE SCALE GENOMIC DNA]</scope>
    <source>
        <strain evidence="1 2">PY_sf001</strain>
    </source>
</reference>